<evidence type="ECO:0000256" key="1">
    <source>
        <dbReference type="ARBA" id="ARBA00001946"/>
    </source>
</evidence>
<evidence type="ECO:0000256" key="2">
    <source>
        <dbReference type="ARBA" id="ARBA00004496"/>
    </source>
</evidence>
<accession>A0A6P6XRZ8</accession>
<dbReference type="PANTHER" id="PTHR10286">
    <property type="entry name" value="INORGANIC PYROPHOSPHATASE"/>
    <property type="match status" value="1"/>
</dbReference>
<keyword evidence="6" id="KW-0479">Metal-binding</keyword>
<evidence type="ECO:0000256" key="7">
    <source>
        <dbReference type="ARBA" id="ARBA00022801"/>
    </source>
</evidence>
<comment type="similarity">
    <text evidence="3">Belongs to the PPase family.</text>
</comment>
<evidence type="ECO:0000256" key="9">
    <source>
        <dbReference type="ARBA" id="ARBA00032535"/>
    </source>
</evidence>
<dbReference type="Proteomes" id="UP000515146">
    <property type="component" value="Unplaced"/>
</dbReference>
<name>A0A6P6XRZ8_DERPT</name>
<dbReference type="Gene3D" id="3.90.80.10">
    <property type="entry name" value="Inorganic pyrophosphatase"/>
    <property type="match status" value="1"/>
</dbReference>
<protein>
    <recommendedName>
        <fullName evidence="10">Inorganic pyrophosphatase</fullName>
        <ecNumber evidence="4">3.6.1.1</ecNumber>
    </recommendedName>
    <alternativeName>
        <fullName evidence="9">Pyrophosphate phospho-hydrolase</fullName>
    </alternativeName>
</protein>
<dbReference type="FunCoup" id="A0A6P6XRZ8">
    <property type="interactions" value="1535"/>
</dbReference>
<dbReference type="Pfam" id="PF00719">
    <property type="entry name" value="Pyrophosphatase"/>
    <property type="match status" value="1"/>
</dbReference>
<dbReference type="KEGG" id="dpte:113790676"/>
<keyword evidence="7" id="KW-0378">Hydrolase</keyword>
<dbReference type="FunFam" id="3.90.80.10:FF:000004">
    <property type="entry name" value="Inorganic pyrophosphatase"/>
    <property type="match status" value="1"/>
</dbReference>
<organism evidence="11 12">
    <name type="scientific">Dermatophagoides pteronyssinus</name>
    <name type="common">European house dust mite</name>
    <dbReference type="NCBI Taxonomy" id="6956"/>
    <lineage>
        <taxon>Eukaryota</taxon>
        <taxon>Metazoa</taxon>
        <taxon>Ecdysozoa</taxon>
        <taxon>Arthropoda</taxon>
        <taxon>Chelicerata</taxon>
        <taxon>Arachnida</taxon>
        <taxon>Acari</taxon>
        <taxon>Acariformes</taxon>
        <taxon>Sarcoptiformes</taxon>
        <taxon>Astigmata</taxon>
        <taxon>Psoroptidia</taxon>
        <taxon>Analgoidea</taxon>
        <taxon>Pyroglyphidae</taxon>
        <taxon>Dermatophagoidinae</taxon>
        <taxon>Dermatophagoides</taxon>
    </lineage>
</organism>
<evidence type="ECO:0000313" key="12">
    <source>
        <dbReference type="RefSeq" id="XP_027196165.1"/>
    </source>
</evidence>
<dbReference type="GO" id="GO:0005737">
    <property type="term" value="C:cytoplasm"/>
    <property type="evidence" value="ECO:0007669"/>
    <property type="project" value="UniProtKB-SubCell"/>
</dbReference>
<dbReference type="InterPro" id="IPR008162">
    <property type="entry name" value="Pyrophosphatase"/>
</dbReference>
<comment type="cofactor">
    <cofactor evidence="1">
        <name>Mg(2+)</name>
        <dbReference type="ChEBI" id="CHEBI:18420"/>
    </cofactor>
</comment>
<gene>
    <name evidence="12" type="primary">LOC113790676</name>
</gene>
<proteinExistence type="inferred from homology"/>
<evidence type="ECO:0000256" key="10">
    <source>
        <dbReference type="ARBA" id="ARBA00040300"/>
    </source>
</evidence>
<dbReference type="EC" id="3.6.1.1" evidence="4"/>
<evidence type="ECO:0000256" key="6">
    <source>
        <dbReference type="ARBA" id="ARBA00022723"/>
    </source>
</evidence>
<dbReference type="CTD" id="37922"/>
<keyword evidence="5" id="KW-0963">Cytoplasm</keyword>
<dbReference type="CDD" id="cd00412">
    <property type="entry name" value="pyrophosphatase"/>
    <property type="match status" value="1"/>
</dbReference>
<evidence type="ECO:0000313" key="11">
    <source>
        <dbReference type="Proteomes" id="UP000515146"/>
    </source>
</evidence>
<keyword evidence="8" id="KW-0460">Magnesium</keyword>
<dbReference type="RefSeq" id="XP_027196165.1">
    <property type="nucleotide sequence ID" value="XM_027340364.1"/>
</dbReference>
<dbReference type="AlphaFoldDB" id="A0A6P6XRZ8"/>
<sequence>MSIRSINLLTRQTIPGSLISIIGINNNFHNRYIYFSFKHPHQSFKYHHLSSIASLSINFSISKNVHYKQQPYNIGNKVHFVQNHQLRKFFATKTNNKMSTNYSVDNRGALNSLDYRIYFKNDSNGKIISPWHDIPLFADKSAKQYNMVVEIPRWTNEKMEIATAEPMTPIKQDVKKGALRYVKNVFPHKGYIWNYGAFPQTWENPNHIDQGTKAKGDNDPIDVIEIGSRIAKRGDVIPVKILGTIALIDEGETDWKIITIDTRDELAGQMNNVDDVEKLLPGLLRATVEWFRIYKIPDGKPANKFAFNGEAKDREFAEKVVEETHQYWREMMENKAGEHQLDLKNITLGNSYTINDEQAKQFLETRPASNTVEPNPIADQVAIDKWHHVKLI</sequence>
<dbReference type="InParanoid" id="A0A6P6XRZ8"/>
<dbReference type="OrthoDB" id="1608002at2759"/>
<dbReference type="InterPro" id="IPR036649">
    <property type="entry name" value="Pyrophosphatase_sf"/>
</dbReference>
<evidence type="ECO:0000256" key="4">
    <source>
        <dbReference type="ARBA" id="ARBA00012146"/>
    </source>
</evidence>
<evidence type="ECO:0000256" key="8">
    <source>
        <dbReference type="ARBA" id="ARBA00022842"/>
    </source>
</evidence>
<keyword evidence="11" id="KW-1185">Reference proteome</keyword>
<reference evidence="12" key="1">
    <citation type="submission" date="2025-08" db="UniProtKB">
        <authorList>
            <consortium name="RefSeq"/>
        </authorList>
    </citation>
    <scope>IDENTIFICATION</scope>
    <source>
        <strain evidence="12">Airmid</strain>
    </source>
</reference>
<dbReference type="GO" id="GO:0000287">
    <property type="term" value="F:magnesium ion binding"/>
    <property type="evidence" value="ECO:0007669"/>
    <property type="project" value="InterPro"/>
</dbReference>
<dbReference type="SUPFAM" id="SSF50324">
    <property type="entry name" value="Inorganic pyrophosphatase"/>
    <property type="match status" value="1"/>
</dbReference>
<evidence type="ECO:0000256" key="5">
    <source>
        <dbReference type="ARBA" id="ARBA00022490"/>
    </source>
</evidence>
<comment type="subcellular location">
    <subcellularLocation>
        <location evidence="2">Cytoplasm</location>
    </subcellularLocation>
</comment>
<dbReference type="GO" id="GO:0004427">
    <property type="term" value="F:inorganic diphosphate phosphatase activity"/>
    <property type="evidence" value="ECO:0007669"/>
    <property type="project" value="UniProtKB-EC"/>
</dbReference>
<dbReference type="PROSITE" id="PS00387">
    <property type="entry name" value="PPASE"/>
    <property type="match status" value="1"/>
</dbReference>
<evidence type="ECO:0000256" key="3">
    <source>
        <dbReference type="ARBA" id="ARBA00006220"/>
    </source>
</evidence>
<dbReference type="GO" id="GO:0006796">
    <property type="term" value="P:phosphate-containing compound metabolic process"/>
    <property type="evidence" value="ECO:0007669"/>
    <property type="project" value="InterPro"/>
</dbReference>